<dbReference type="Pfam" id="PF18312">
    <property type="entry name" value="ScsC_N"/>
    <property type="match status" value="1"/>
</dbReference>
<dbReference type="EMBL" id="CP040818">
    <property type="protein sequence ID" value="QDL92968.1"/>
    <property type="molecule type" value="Genomic_DNA"/>
</dbReference>
<dbReference type="RefSeq" id="WP_138574834.1">
    <property type="nucleotide sequence ID" value="NZ_CP040818.1"/>
</dbReference>
<evidence type="ECO:0000256" key="3">
    <source>
        <dbReference type="ARBA" id="ARBA00023157"/>
    </source>
</evidence>
<keyword evidence="4" id="KW-0676">Redox-active center</keyword>
<dbReference type="Gene3D" id="3.40.30.10">
    <property type="entry name" value="Glutaredoxin"/>
    <property type="match status" value="1"/>
</dbReference>
<feature type="signal peptide" evidence="5">
    <location>
        <begin position="1"/>
        <end position="25"/>
    </location>
</feature>
<name>A0A5B8FID6_9RHOB</name>
<dbReference type="PANTHER" id="PTHR13887">
    <property type="entry name" value="GLUTATHIONE S-TRANSFERASE KAPPA"/>
    <property type="match status" value="1"/>
</dbReference>
<protein>
    <submittedName>
        <fullName evidence="7">DsbA family protein</fullName>
    </submittedName>
</protein>
<dbReference type="InterPro" id="IPR041205">
    <property type="entry name" value="ScsC_N"/>
</dbReference>
<dbReference type="InterPro" id="IPR013766">
    <property type="entry name" value="Thioredoxin_domain"/>
</dbReference>
<evidence type="ECO:0000313" key="8">
    <source>
        <dbReference type="Proteomes" id="UP000305888"/>
    </source>
</evidence>
<dbReference type="PROSITE" id="PS51352">
    <property type="entry name" value="THIOREDOXIN_2"/>
    <property type="match status" value="1"/>
</dbReference>
<dbReference type="CDD" id="cd03023">
    <property type="entry name" value="DsbA_Com1_like"/>
    <property type="match status" value="1"/>
</dbReference>
<evidence type="ECO:0000256" key="1">
    <source>
        <dbReference type="ARBA" id="ARBA00022729"/>
    </source>
</evidence>
<dbReference type="Proteomes" id="UP000305888">
    <property type="component" value="Chromosome"/>
</dbReference>
<evidence type="ECO:0000259" key="6">
    <source>
        <dbReference type="PROSITE" id="PS51352"/>
    </source>
</evidence>
<dbReference type="AlphaFoldDB" id="A0A5B8FID6"/>
<proteinExistence type="predicted"/>
<gene>
    <name evidence="7" type="ORF">FDP22_14960</name>
</gene>
<dbReference type="GO" id="GO:0016491">
    <property type="term" value="F:oxidoreductase activity"/>
    <property type="evidence" value="ECO:0007669"/>
    <property type="project" value="UniProtKB-KW"/>
</dbReference>
<keyword evidence="3" id="KW-1015">Disulfide bond</keyword>
<reference evidence="7 8" key="1">
    <citation type="submission" date="2019-06" db="EMBL/GenBank/DDBJ databases">
        <title>Genome sequence of Rhodobacteraceae bacterium D4M1.</title>
        <authorList>
            <person name="Cao J."/>
        </authorList>
    </citation>
    <scope>NUCLEOTIDE SEQUENCE [LARGE SCALE GENOMIC DNA]</scope>
    <source>
        <strain evidence="7 8">D4M1</strain>
    </source>
</reference>
<sequence>MIRSGLMALALGLTALPVLTLPAAAQDAPAQTGVPGLDRDALRAEIRAYLLDNPEVIYEAIQELEKRRKAASASAEQNLVRDNAAALFDDGYSNVDGNPDGKLTLVEFFDYRCGYCKRAHDDVQKLVREDGDIRFIRKEFPILGPDSLLASRAALAAQLQGDPEVYLAFSNAMMEFGGPLTDTTIDRLADRAGVDVERMHAEMESDEVNRRLQSNHALAQALQIGGTPTFIIGETIVRGYLPYEDMARAIDDAHATLQD</sequence>
<keyword evidence="8" id="KW-1185">Reference proteome</keyword>
<dbReference type="PANTHER" id="PTHR13887:SF14">
    <property type="entry name" value="DISULFIDE BOND FORMATION PROTEIN D"/>
    <property type="match status" value="1"/>
</dbReference>
<dbReference type="InterPro" id="IPR001853">
    <property type="entry name" value="DSBA-like_thioredoxin_dom"/>
</dbReference>
<feature type="domain" description="Thioredoxin" evidence="6">
    <location>
        <begin position="22"/>
        <end position="255"/>
    </location>
</feature>
<evidence type="ECO:0000313" key="7">
    <source>
        <dbReference type="EMBL" id="QDL92968.1"/>
    </source>
</evidence>
<organism evidence="7 8">
    <name type="scientific">Paroceanicella profunda</name>
    <dbReference type="NCBI Taxonomy" id="2579971"/>
    <lineage>
        <taxon>Bacteria</taxon>
        <taxon>Pseudomonadati</taxon>
        <taxon>Pseudomonadota</taxon>
        <taxon>Alphaproteobacteria</taxon>
        <taxon>Rhodobacterales</taxon>
        <taxon>Paracoccaceae</taxon>
        <taxon>Paroceanicella</taxon>
    </lineage>
</organism>
<evidence type="ECO:0000256" key="2">
    <source>
        <dbReference type="ARBA" id="ARBA00023002"/>
    </source>
</evidence>
<dbReference type="OrthoDB" id="9780147at2"/>
<dbReference type="SUPFAM" id="SSF52833">
    <property type="entry name" value="Thioredoxin-like"/>
    <property type="match status" value="1"/>
</dbReference>
<dbReference type="KEGG" id="ppru:FDP22_14960"/>
<evidence type="ECO:0000256" key="5">
    <source>
        <dbReference type="SAM" id="SignalP"/>
    </source>
</evidence>
<dbReference type="InterPro" id="IPR036249">
    <property type="entry name" value="Thioredoxin-like_sf"/>
</dbReference>
<accession>A0A5B8FID6</accession>
<keyword evidence="1 5" id="KW-0732">Signal</keyword>
<dbReference type="Pfam" id="PF01323">
    <property type="entry name" value="DSBA"/>
    <property type="match status" value="1"/>
</dbReference>
<keyword evidence="2" id="KW-0560">Oxidoreductase</keyword>
<evidence type="ECO:0000256" key="4">
    <source>
        <dbReference type="ARBA" id="ARBA00023284"/>
    </source>
</evidence>
<feature type="chain" id="PRO_5022747632" evidence="5">
    <location>
        <begin position="26"/>
        <end position="259"/>
    </location>
</feature>